<keyword evidence="11" id="KW-0489">Methyltransferase</keyword>
<comment type="similarity">
    <text evidence="3">Belongs to the methyltransferase superfamily. Arsenite methyltransferase family.</text>
</comment>
<comment type="catalytic activity">
    <reaction evidence="8">
        <text>arsenic triglutathione + 3 [thioredoxin]-dithiol + 3 S-adenosyl-L-methionine = trimethylarsine + 3 [thioredoxin]-disulfide + 3 glutathione + 3 S-adenosyl-L-homocysteine + 3 H(+)</text>
        <dbReference type="Rhea" id="RHEA:69432"/>
        <dbReference type="Rhea" id="RHEA-COMP:10698"/>
        <dbReference type="Rhea" id="RHEA-COMP:10700"/>
        <dbReference type="ChEBI" id="CHEBI:15378"/>
        <dbReference type="ChEBI" id="CHEBI:27130"/>
        <dbReference type="ChEBI" id="CHEBI:29950"/>
        <dbReference type="ChEBI" id="CHEBI:50058"/>
        <dbReference type="ChEBI" id="CHEBI:57856"/>
        <dbReference type="ChEBI" id="CHEBI:57925"/>
        <dbReference type="ChEBI" id="CHEBI:59789"/>
        <dbReference type="ChEBI" id="CHEBI:183640"/>
        <dbReference type="EC" id="2.1.1.137"/>
    </reaction>
</comment>
<dbReference type="InterPro" id="IPR029063">
    <property type="entry name" value="SAM-dependent_MTases_sf"/>
</dbReference>
<accession>A0ABW6ASD1</accession>
<evidence type="ECO:0000256" key="6">
    <source>
        <dbReference type="ARBA" id="ARBA00047941"/>
    </source>
</evidence>
<keyword evidence="12" id="KW-1185">Reference proteome</keyword>
<evidence type="ECO:0000256" key="2">
    <source>
        <dbReference type="ARBA" id="ARBA00022691"/>
    </source>
</evidence>
<dbReference type="RefSeq" id="WP_381509118.1">
    <property type="nucleotide sequence ID" value="NZ_JBHUOM010000050.1"/>
</dbReference>
<keyword evidence="2" id="KW-0949">S-adenosyl-L-methionine</keyword>
<comment type="catalytic activity">
    <reaction evidence="7">
        <text>arsenic triglutathione + 2 [thioredoxin]-dithiol + 2 S-adenosyl-L-methionine + H2O = dimethylarsinous acid + 2 [thioredoxin]-disulfide + 3 glutathione + 2 S-adenosyl-L-homocysteine + 2 H(+)</text>
        <dbReference type="Rhea" id="RHEA:69464"/>
        <dbReference type="Rhea" id="RHEA-COMP:10698"/>
        <dbReference type="Rhea" id="RHEA-COMP:10700"/>
        <dbReference type="ChEBI" id="CHEBI:15377"/>
        <dbReference type="ChEBI" id="CHEBI:15378"/>
        <dbReference type="ChEBI" id="CHEBI:23808"/>
        <dbReference type="ChEBI" id="CHEBI:29950"/>
        <dbReference type="ChEBI" id="CHEBI:50058"/>
        <dbReference type="ChEBI" id="CHEBI:57856"/>
        <dbReference type="ChEBI" id="CHEBI:57925"/>
        <dbReference type="ChEBI" id="CHEBI:59789"/>
        <dbReference type="ChEBI" id="CHEBI:183640"/>
        <dbReference type="EC" id="2.1.1.137"/>
    </reaction>
</comment>
<feature type="region of interest" description="Disordered" evidence="9">
    <location>
        <begin position="278"/>
        <end position="300"/>
    </location>
</feature>
<name>A0ABW6ASD1_9BACT</name>
<dbReference type="PANTHER" id="PTHR43675">
    <property type="entry name" value="ARSENITE METHYLTRANSFERASE"/>
    <property type="match status" value="1"/>
</dbReference>
<dbReference type="InterPro" id="IPR026669">
    <property type="entry name" value="Arsenite_MeTrfase-like"/>
</dbReference>
<evidence type="ECO:0000256" key="7">
    <source>
        <dbReference type="ARBA" id="ARBA00047943"/>
    </source>
</evidence>
<dbReference type="InterPro" id="IPR025714">
    <property type="entry name" value="Methyltranfer_dom"/>
</dbReference>
<organism evidence="11 12">
    <name type="scientific">Spirosoma flavum</name>
    <dbReference type="NCBI Taxonomy" id="2048557"/>
    <lineage>
        <taxon>Bacteria</taxon>
        <taxon>Pseudomonadati</taxon>
        <taxon>Bacteroidota</taxon>
        <taxon>Cytophagia</taxon>
        <taxon>Cytophagales</taxon>
        <taxon>Cytophagaceae</taxon>
        <taxon>Spirosoma</taxon>
    </lineage>
</organism>
<dbReference type="Pfam" id="PF13847">
    <property type="entry name" value="Methyltransf_31"/>
    <property type="match status" value="1"/>
</dbReference>
<evidence type="ECO:0000256" key="5">
    <source>
        <dbReference type="ARBA" id="ARBA00034545"/>
    </source>
</evidence>
<protein>
    <recommendedName>
        <fullName evidence="5">Arsenite methyltransferase</fullName>
        <ecNumber evidence="4">2.1.1.137</ecNumber>
    </recommendedName>
</protein>
<keyword evidence="1" id="KW-0808">Transferase</keyword>
<feature type="domain" description="Methyltransferase" evidence="10">
    <location>
        <begin position="81"/>
        <end position="227"/>
    </location>
</feature>
<gene>
    <name evidence="11" type="ORF">ACFS25_31390</name>
</gene>
<feature type="compositionally biased region" description="Polar residues" evidence="9">
    <location>
        <begin position="278"/>
        <end position="290"/>
    </location>
</feature>
<sequence>METQQRNDTNLKTVVKETYAAVANQSRQQNAASCCGAGPVSYSPVDNSAIMADDYSHLAGYVPEADLGLGCGLPTQFARIQPGDTVIDLGSGAGNDCFVARHETGPTGKVIGIDFTEAMIQRARHNADVLGYNNVEFRVGDIEHMPVGDSVADVVVSNCVLNLVPNKKAVFAEIARVLRPGGHFSISDIVLKGDLPDNFRQAAELYAGCVSGAIQKQAYLDLVEETGFIGLTLQKEKSIFLPDDILSHYLTPDQIATYRASGVGIESITVYARKPGETQSSGVAATSNRTEGMPTVDSPQTQVCTPGGGCC</sequence>
<dbReference type="SUPFAM" id="SSF53335">
    <property type="entry name" value="S-adenosyl-L-methionine-dependent methyltransferases"/>
    <property type="match status" value="1"/>
</dbReference>
<evidence type="ECO:0000259" key="10">
    <source>
        <dbReference type="Pfam" id="PF13847"/>
    </source>
</evidence>
<dbReference type="Proteomes" id="UP001597512">
    <property type="component" value="Unassembled WGS sequence"/>
</dbReference>
<reference evidence="12" key="1">
    <citation type="journal article" date="2019" name="Int. J. Syst. Evol. Microbiol.">
        <title>The Global Catalogue of Microorganisms (GCM) 10K type strain sequencing project: providing services to taxonomists for standard genome sequencing and annotation.</title>
        <authorList>
            <consortium name="The Broad Institute Genomics Platform"/>
            <consortium name="The Broad Institute Genome Sequencing Center for Infectious Disease"/>
            <person name="Wu L."/>
            <person name="Ma J."/>
        </authorList>
    </citation>
    <scope>NUCLEOTIDE SEQUENCE [LARGE SCALE GENOMIC DNA]</scope>
    <source>
        <strain evidence="12">KCTC 52490</strain>
    </source>
</reference>
<dbReference type="NCBIfam" id="NF008823">
    <property type="entry name" value="PRK11873.1"/>
    <property type="match status" value="1"/>
</dbReference>
<dbReference type="GO" id="GO:0032259">
    <property type="term" value="P:methylation"/>
    <property type="evidence" value="ECO:0007669"/>
    <property type="project" value="UniProtKB-KW"/>
</dbReference>
<comment type="caution">
    <text evidence="11">The sequence shown here is derived from an EMBL/GenBank/DDBJ whole genome shotgun (WGS) entry which is preliminary data.</text>
</comment>
<dbReference type="EMBL" id="JBHUOM010000050">
    <property type="protein sequence ID" value="MFD2938310.1"/>
    <property type="molecule type" value="Genomic_DNA"/>
</dbReference>
<evidence type="ECO:0000256" key="8">
    <source>
        <dbReference type="ARBA" id="ARBA00048428"/>
    </source>
</evidence>
<dbReference type="GO" id="GO:0008168">
    <property type="term" value="F:methyltransferase activity"/>
    <property type="evidence" value="ECO:0007669"/>
    <property type="project" value="UniProtKB-KW"/>
</dbReference>
<dbReference type="PANTHER" id="PTHR43675:SF8">
    <property type="entry name" value="ARSENITE METHYLTRANSFERASE"/>
    <property type="match status" value="1"/>
</dbReference>
<evidence type="ECO:0000313" key="12">
    <source>
        <dbReference type="Proteomes" id="UP001597512"/>
    </source>
</evidence>
<proteinExistence type="inferred from homology"/>
<evidence type="ECO:0000256" key="4">
    <source>
        <dbReference type="ARBA" id="ARBA00034521"/>
    </source>
</evidence>
<dbReference type="EC" id="2.1.1.137" evidence="4"/>
<evidence type="ECO:0000256" key="9">
    <source>
        <dbReference type="SAM" id="MobiDB-lite"/>
    </source>
</evidence>
<dbReference type="CDD" id="cd02440">
    <property type="entry name" value="AdoMet_MTases"/>
    <property type="match status" value="1"/>
</dbReference>
<evidence type="ECO:0000256" key="3">
    <source>
        <dbReference type="ARBA" id="ARBA00034487"/>
    </source>
</evidence>
<evidence type="ECO:0000313" key="11">
    <source>
        <dbReference type="EMBL" id="MFD2938310.1"/>
    </source>
</evidence>
<comment type="catalytic activity">
    <reaction evidence="6">
        <text>arsenic triglutathione + [thioredoxin]-dithiol + S-adenosyl-L-methionine + 2 H2O = methylarsonous acid + [thioredoxin]-disulfide + 3 glutathione + S-adenosyl-L-homocysteine + H(+)</text>
        <dbReference type="Rhea" id="RHEA:69460"/>
        <dbReference type="Rhea" id="RHEA-COMP:10698"/>
        <dbReference type="Rhea" id="RHEA-COMP:10700"/>
        <dbReference type="ChEBI" id="CHEBI:15377"/>
        <dbReference type="ChEBI" id="CHEBI:15378"/>
        <dbReference type="ChEBI" id="CHEBI:17826"/>
        <dbReference type="ChEBI" id="CHEBI:29950"/>
        <dbReference type="ChEBI" id="CHEBI:50058"/>
        <dbReference type="ChEBI" id="CHEBI:57856"/>
        <dbReference type="ChEBI" id="CHEBI:57925"/>
        <dbReference type="ChEBI" id="CHEBI:59789"/>
        <dbReference type="ChEBI" id="CHEBI:183640"/>
        <dbReference type="EC" id="2.1.1.137"/>
    </reaction>
</comment>
<evidence type="ECO:0000256" key="1">
    <source>
        <dbReference type="ARBA" id="ARBA00022679"/>
    </source>
</evidence>
<dbReference type="Gene3D" id="3.40.50.150">
    <property type="entry name" value="Vaccinia Virus protein VP39"/>
    <property type="match status" value="1"/>
</dbReference>